<keyword evidence="3" id="KW-0813">Transport</keyword>
<sequence>MAWVPALSSIWDLKSANAESRKAVESCRPLTIDGPIQLDRDPDVTQILLLSDAFGIDELVALQLVQRGYFQVGEVSAAAGGGQLLEDVISCLQVLAEVLEAQLDGRAPASWVPPAEQAYIQERAAAVPSADSLPALLVKRLSRPLQAHIERLPALINSSGQLLDPGQAVGQIDLLLAQCLLLSLTLVVGQEGSVLDLAEPAFGLLKDVAARRDRAHIAPLLELCALTIVLPAGGQPGADASALAAVDAAAQALPDGACSAVKLAWELARAADRPARGPLKMAAQKATQAGALGHLWRAVLGAPALLRGPASLRVAAAGLVHRYAAALLGSADGAEVLAALIQRSVAESKAEFGPEASLVLASRAGTVVSKGGETAVPDDLSTLLHLFAATLAISPALFLDETLREEEFLELMSPSGAGRAQLLGRVPSVFVAYHAVLAAIASCPDGARSIFVQLSAEHATELVGWRHIFEALQQLVRRFDFPAGDASGARHAEDALPPWDTAGICAQVRLVSAVFKHGAAGEVPLWLAAMRDELGLSSVWDALIQAMCCPVPQELKAELDFALAALARLPDVAPLALQRLLAAIVPQGRDAASQPALPHYDLGYQLNEIEARGGGRVYAFVRQGVEFKILFD</sequence>
<dbReference type="PANTHER" id="PTHR31344:SF0">
    <property type="entry name" value="NUCLEAR PORE COMPLEX PROTEIN NUP205"/>
    <property type="match status" value="1"/>
</dbReference>
<evidence type="ECO:0000256" key="3">
    <source>
        <dbReference type="ARBA" id="ARBA00022448"/>
    </source>
</evidence>
<evidence type="ECO:0000256" key="1">
    <source>
        <dbReference type="ARBA" id="ARBA00004123"/>
    </source>
</evidence>
<accession>A0AAD9IHF7</accession>
<dbReference type="GO" id="GO:0005643">
    <property type="term" value="C:nuclear pore"/>
    <property type="evidence" value="ECO:0007669"/>
    <property type="project" value="InterPro"/>
</dbReference>
<comment type="caution">
    <text evidence="5">The sequence shown here is derived from an EMBL/GenBank/DDBJ whole genome shotgun (WGS) entry which is preliminary data.</text>
</comment>
<dbReference type="EMBL" id="JASFZW010000010">
    <property type="protein sequence ID" value="KAK2076297.1"/>
    <property type="molecule type" value="Genomic_DNA"/>
</dbReference>
<proteinExistence type="inferred from homology"/>
<dbReference type="PANTHER" id="PTHR31344">
    <property type="entry name" value="NUCLEAR PORE COMPLEX PROTEIN NUP205"/>
    <property type="match status" value="1"/>
</dbReference>
<protein>
    <submittedName>
        <fullName evidence="5">Uncharacterized protein</fullName>
    </submittedName>
</protein>
<evidence type="ECO:0000256" key="4">
    <source>
        <dbReference type="ARBA" id="ARBA00023242"/>
    </source>
</evidence>
<evidence type="ECO:0000313" key="5">
    <source>
        <dbReference type="EMBL" id="KAK2076297.1"/>
    </source>
</evidence>
<evidence type="ECO:0000313" key="6">
    <source>
        <dbReference type="Proteomes" id="UP001255856"/>
    </source>
</evidence>
<name>A0AAD9IHF7_PROWI</name>
<organism evidence="5 6">
    <name type="scientific">Prototheca wickerhamii</name>
    <dbReference type="NCBI Taxonomy" id="3111"/>
    <lineage>
        <taxon>Eukaryota</taxon>
        <taxon>Viridiplantae</taxon>
        <taxon>Chlorophyta</taxon>
        <taxon>core chlorophytes</taxon>
        <taxon>Trebouxiophyceae</taxon>
        <taxon>Chlorellales</taxon>
        <taxon>Chlorellaceae</taxon>
        <taxon>Prototheca</taxon>
    </lineage>
</organism>
<comment type="similarity">
    <text evidence="2">Belongs to the NUP186/NUP192/NUP205 family.</text>
</comment>
<dbReference type="Proteomes" id="UP001255856">
    <property type="component" value="Unassembled WGS sequence"/>
</dbReference>
<dbReference type="AlphaFoldDB" id="A0AAD9IHF7"/>
<gene>
    <name evidence="5" type="ORF">QBZ16_000821</name>
</gene>
<dbReference type="InterPro" id="IPR021827">
    <property type="entry name" value="Nup186/Nup192/Nup205"/>
</dbReference>
<keyword evidence="6" id="KW-1185">Reference proteome</keyword>
<keyword evidence="4" id="KW-0539">Nucleus</keyword>
<reference evidence="5" key="1">
    <citation type="submission" date="2021-01" db="EMBL/GenBank/DDBJ databases">
        <authorList>
            <person name="Eckstrom K.M.E."/>
        </authorList>
    </citation>
    <scope>NUCLEOTIDE SEQUENCE</scope>
    <source>
        <strain evidence="5">UVCC 0001</strain>
    </source>
</reference>
<comment type="subcellular location">
    <subcellularLocation>
        <location evidence="1">Nucleus</location>
    </subcellularLocation>
</comment>
<evidence type="ECO:0000256" key="2">
    <source>
        <dbReference type="ARBA" id="ARBA00005892"/>
    </source>
</evidence>